<evidence type="ECO:0000313" key="2">
    <source>
        <dbReference type="EMBL" id="STZ13629.1"/>
    </source>
</evidence>
<keyword evidence="2" id="KW-0548">Nucleotidyltransferase</keyword>
<sequence length="723" mass="79469">MVVILVQPHIVYYNNEKSLTIGTLPHLLDDRGHPVGVVPSKALDVIVLKPEDIVKRHFENLDKNSLKMALRADIPHSVHEVAKLDKLLEDKVLMLAEKSAIADKIQSVDNEQLKSFVRGIKSAMDFNEHNHKQLLDLATYSNNAFDAREFALHTGMVGDQGVVAYDKALQDLADAGILKSVDDGWKYKLTDEAAYLIKQTYNVVEAEKVTQQEISASQANISAENHRLFVPYEQKDVASSLGARWDKENKYWYAPAGSDLDKFKPWLKEPVREFISPETEFARQLEAHGLHLESGHPIMDGRWHRLKVDGDRTGKSGAYIGHLDGVPRGTVKNFKTGQETNWTAKDAVVKSVPSSLDIERAKAAAEAKQKASYNQAADAAKLVLNHAQPAQNHPYLDKKGVAAHGVYVVPDKSAVNLDNTNLAIANDWREAKAMRENFKANGIEKQVLTKGDLIVPAMNEHGDVRTFQTISGNNGSFKSFVKGGEKSGSFHVIGDLNNAKDVMIAEGYATAATLHEQTGKPVVVAFDAGNLSPAAEKVRASLPDARIYIAADNDRNNAVNTGIEKANAAAEKIDAKVIVPQFDKLDGAEKLSDWNDLHKANPHDFVAQLATSDMGRQDFTDKLANLPPERQEVFKGWYDYINEKLANHPEARNTKQASLEQEILKAEQGNSNLPSVADYQAQQAVKKQAAQVVTQQPTQQATVAIQAPAVDTTAGKGKGGFDR</sequence>
<dbReference type="CDD" id="cd01029">
    <property type="entry name" value="TOPRIM_primases"/>
    <property type="match status" value="1"/>
</dbReference>
<dbReference type="Pfam" id="PF13362">
    <property type="entry name" value="Toprim_3"/>
    <property type="match status" value="1"/>
</dbReference>
<dbReference type="EC" id="2.7.7.-" evidence="2"/>
<keyword evidence="2" id="KW-0808">Transferase</keyword>
<reference evidence="2 3" key="1">
    <citation type="submission" date="2018-06" db="EMBL/GenBank/DDBJ databases">
        <authorList>
            <consortium name="Pathogen Informatics"/>
            <person name="Doyle S."/>
        </authorList>
    </citation>
    <scope>NUCLEOTIDE SEQUENCE [LARGE SCALE GENOMIC DNA]</scope>
    <source>
        <strain evidence="2 3">NCTC10293</strain>
    </source>
</reference>
<evidence type="ECO:0000259" key="1">
    <source>
        <dbReference type="PROSITE" id="PS50880"/>
    </source>
</evidence>
<dbReference type="InterPro" id="IPR006171">
    <property type="entry name" value="TOPRIM_dom"/>
</dbReference>
<dbReference type="GO" id="GO:0016779">
    <property type="term" value="F:nucleotidyltransferase activity"/>
    <property type="evidence" value="ECO:0007669"/>
    <property type="project" value="UniProtKB-KW"/>
</dbReference>
<proteinExistence type="predicted"/>
<accession>A0A378R7E9</accession>
<evidence type="ECO:0000313" key="3">
    <source>
        <dbReference type="Proteomes" id="UP000255279"/>
    </source>
</evidence>
<dbReference type="RefSeq" id="WP_078277669.1">
    <property type="nucleotide sequence ID" value="NZ_MUXU01000113.1"/>
</dbReference>
<dbReference type="InterPro" id="IPR034154">
    <property type="entry name" value="TOPRIM_DnaG/twinkle"/>
</dbReference>
<dbReference type="OrthoDB" id="9763644at2"/>
<dbReference type="Proteomes" id="UP000255279">
    <property type="component" value="Unassembled WGS sequence"/>
</dbReference>
<feature type="domain" description="Toprim" evidence="1">
    <location>
        <begin position="500"/>
        <end position="590"/>
    </location>
</feature>
<name>A0A378R7E9_9GAMM</name>
<gene>
    <name evidence="2" type="primary">traC_1</name>
    <name evidence="2" type="ORF">NCTC10293_01207</name>
</gene>
<dbReference type="EMBL" id="UGQE01000002">
    <property type="protein sequence ID" value="STZ13629.1"/>
    <property type="molecule type" value="Genomic_DNA"/>
</dbReference>
<dbReference type="PROSITE" id="PS50880">
    <property type="entry name" value="TOPRIM"/>
    <property type="match status" value="1"/>
</dbReference>
<dbReference type="InterPro" id="IPR043764">
    <property type="entry name" value="DUF5710"/>
</dbReference>
<dbReference type="Pfam" id="PF18974">
    <property type="entry name" value="DUF5710"/>
    <property type="match status" value="1"/>
</dbReference>
<dbReference type="SMART" id="SM00493">
    <property type="entry name" value="TOPRIM"/>
    <property type="match status" value="1"/>
</dbReference>
<protein>
    <submittedName>
        <fullName evidence="2">DNA primase TraC</fullName>
        <ecNumber evidence="2">2.7.7.-</ecNumber>
    </submittedName>
</protein>
<organism evidence="2 3">
    <name type="scientific">Moraxella caviae</name>
    <dbReference type="NCBI Taxonomy" id="34060"/>
    <lineage>
        <taxon>Bacteria</taxon>
        <taxon>Pseudomonadati</taxon>
        <taxon>Pseudomonadota</taxon>
        <taxon>Gammaproteobacteria</taxon>
        <taxon>Moraxellales</taxon>
        <taxon>Moraxellaceae</taxon>
        <taxon>Moraxella</taxon>
    </lineage>
</organism>
<dbReference type="AlphaFoldDB" id="A0A378R7E9"/>